<dbReference type="OrthoDB" id="423533at2759"/>
<keyword evidence="12" id="KW-1185">Reference proteome</keyword>
<comment type="similarity">
    <text evidence="1 6">Belongs to the Arg-specific ADP-ribosyltransferase family.</text>
</comment>
<feature type="region of interest" description="Disordered" evidence="7">
    <location>
        <begin position="221"/>
        <end position="242"/>
    </location>
</feature>
<dbReference type="Proteomes" id="UP000663829">
    <property type="component" value="Unassembled WGS sequence"/>
</dbReference>
<dbReference type="Proteomes" id="UP000677228">
    <property type="component" value="Unassembled WGS sequence"/>
</dbReference>
<dbReference type="GO" id="GO:0106274">
    <property type="term" value="F:NAD+-protein-arginine ADP-ribosyltransferase activity"/>
    <property type="evidence" value="ECO:0007669"/>
    <property type="project" value="UniProtKB-EC"/>
</dbReference>
<dbReference type="EMBL" id="CAJNOK010014454">
    <property type="protein sequence ID" value="CAF1205228.1"/>
    <property type="molecule type" value="Genomic_DNA"/>
</dbReference>
<keyword evidence="3 6" id="KW-0808">Transferase</keyword>
<sequence length="521" mass="59009">MNRFTEFQAENKNLKPIAGYWAYRLVSLEEALKPFLSEVNQLQRSIKEAKKHCTQPSEHYLTRDESAALFLYTMEADDFSFYRILNQILRTEDRNEAKPWFAYLKLFDTAINKLPTVKGNVWRAVRGNVTKGYKENDVLTWWSVSSCSTSVDVLKGFIKQNEESTLFMIEAINGKDVTGYTLFPNEKEIILTFGTRLRVKSIGFQHGKLYLVHLAEVDDDTDDHSEESHVSKQTQPSAAAAVPKVKVQPLRPKSGNDVALNTETELEVHYRTGIVEPGPGYQITKQASDLSRLPDFGSLAMSKAVLASLKKYHCGQDLIRLASILSDLNTTAILKDLPHDMKSPDGDFMTLLNVMNNILLVKRSVPPNQFNLEHVCQAKGLTPNIYHIVRQAIKRYTNLETSFNLSVDFRDRAQVASNNWEQIAKSLLVGYSNNIFVSLREFKGPTHHFVRYDSNNDEIAVLDLQSTLARPISQSPVGLVLARDIRYSTSVPSRAVLSFVGEIKPEWIEWVPTTTNAQKSF</sequence>
<name>A0A815LIG5_9BILA</name>
<dbReference type="AlphaFoldDB" id="A0A815LIG5"/>
<dbReference type="EMBL" id="CAJNOQ010017778">
    <property type="protein sequence ID" value="CAF1407653.1"/>
    <property type="molecule type" value="Genomic_DNA"/>
</dbReference>
<dbReference type="GO" id="GO:0016779">
    <property type="term" value="F:nucleotidyltransferase activity"/>
    <property type="evidence" value="ECO:0007669"/>
    <property type="project" value="UniProtKB-KW"/>
</dbReference>
<evidence type="ECO:0000313" key="9">
    <source>
        <dbReference type="EMBL" id="CAF1407653.1"/>
    </source>
</evidence>
<organism evidence="9 12">
    <name type="scientific">Didymodactylos carnosus</name>
    <dbReference type="NCBI Taxonomy" id="1234261"/>
    <lineage>
        <taxon>Eukaryota</taxon>
        <taxon>Metazoa</taxon>
        <taxon>Spiralia</taxon>
        <taxon>Gnathifera</taxon>
        <taxon>Rotifera</taxon>
        <taxon>Eurotatoria</taxon>
        <taxon>Bdelloidea</taxon>
        <taxon>Philodinida</taxon>
        <taxon>Philodinidae</taxon>
        <taxon>Didymodactylos</taxon>
    </lineage>
</organism>
<comment type="caution">
    <text evidence="9">The sequence shown here is derived from an EMBL/GenBank/DDBJ whole genome shotgun (WGS) entry which is preliminary data.</text>
</comment>
<dbReference type="PROSITE" id="PS51996">
    <property type="entry name" value="TR_MART"/>
    <property type="match status" value="1"/>
</dbReference>
<dbReference type="Proteomes" id="UP000681722">
    <property type="component" value="Unassembled WGS sequence"/>
</dbReference>
<evidence type="ECO:0000256" key="4">
    <source>
        <dbReference type="ARBA" id="ARBA00022695"/>
    </source>
</evidence>
<evidence type="ECO:0000256" key="6">
    <source>
        <dbReference type="RuleBase" id="RU361228"/>
    </source>
</evidence>
<protein>
    <recommendedName>
        <fullName evidence="6">NAD(P)(+)--arginine ADP-ribosyltransferase</fullName>
        <ecNumber evidence="6">2.4.2.31</ecNumber>
    </recommendedName>
    <alternativeName>
        <fullName evidence="6">Mono(ADP-ribosyl)transferase</fullName>
    </alternativeName>
</protein>
<proteinExistence type="inferred from homology"/>
<keyword evidence="4" id="KW-0548">Nucleotidyltransferase</keyword>
<reference evidence="9" key="1">
    <citation type="submission" date="2021-02" db="EMBL/GenBank/DDBJ databases">
        <authorList>
            <person name="Nowell W R."/>
        </authorList>
    </citation>
    <scope>NUCLEOTIDE SEQUENCE</scope>
</reference>
<evidence type="ECO:0000256" key="2">
    <source>
        <dbReference type="ARBA" id="ARBA00022676"/>
    </source>
</evidence>
<evidence type="ECO:0000313" key="11">
    <source>
        <dbReference type="EMBL" id="CAF4298085.1"/>
    </source>
</evidence>
<dbReference type="EMBL" id="CAJOBC010083197">
    <property type="protein sequence ID" value="CAF4298085.1"/>
    <property type="molecule type" value="Genomic_DNA"/>
</dbReference>
<evidence type="ECO:0000256" key="5">
    <source>
        <dbReference type="ARBA" id="ARBA00047597"/>
    </source>
</evidence>
<evidence type="ECO:0000313" key="12">
    <source>
        <dbReference type="Proteomes" id="UP000663829"/>
    </source>
</evidence>
<dbReference type="SUPFAM" id="SSF56399">
    <property type="entry name" value="ADP-ribosylation"/>
    <property type="match status" value="1"/>
</dbReference>
<evidence type="ECO:0000313" key="8">
    <source>
        <dbReference type="EMBL" id="CAF1205228.1"/>
    </source>
</evidence>
<keyword evidence="6" id="KW-0520">NAD</keyword>
<evidence type="ECO:0000313" key="10">
    <source>
        <dbReference type="EMBL" id="CAF4014705.1"/>
    </source>
</evidence>
<keyword evidence="6" id="KW-0521">NADP</keyword>
<evidence type="ECO:0000256" key="1">
    <source>
        <dbReference type="ARBA" id="ARBA00009558"/>
    </source>
</evidence>
<keyword evidence="2 6" id="KW-0328">Glycosyltransferase</keyword>
<comment type="catalytic activity">
    <reaction evidence="5 6">
        <text>L-arginyl-[protein] + NAD(+) = N(omega)-(ADP-D-ribosyl)-L-arginyl-[protein] + nicotinamide + H(+)</text>
        <dbReference type="Rhea" id="RHEA:19149"/>
        <dbReference type="Rhea" id="RHEA-COMP:10532"/>
        <dbReference type="Rhea" id="RHEA-COMP:15087"/>
        <dbReference type="ChEBI" id="CHEBI:15378"/>
        <dbReference type="ChEBI" id="CHEBI:17154"/>
        <dbReference type="ChEBI" id="CHEBI:29965"/>
        <dbReference type="ChEBI" id="CHEBI:57540"/>
        <dbReference type="ChEBI" id="CHEBI:142554"/>
        <dbReference type="EC" id="2.4.2.31"/>
    </reaction>
</comment>
<dbReference type="Pfam" id="PF01129">
    <property type="entry name" value="ART"/>
    <property type="match status" value="1"/>
</dbReference>
<dbReference type="EC" id="2.4.2.31" evidence="6"/>
<dbReference type="Gene3D" id="3.90.176.10">
    <property type="entry name" value="Toxin ADP-ribosyltransferase, Chain A, domain 1"/>
    <property type="match status" value="1"/>
</dbReference>
<dbReference type="EMBL" id="CAJOBA010035988">
    <property type="protein sequence ID" value="CAF4014705.1"/>
    <property type="molecule type" value="Genomic_DNA"/>
</dbReference>
<gene>
    <name evidence="9" type="ORF">GPM918_LOCUS33422</name>
    <name evidence="8" type="ORF">OVA965_LOCUS24181</name>
    <name evidence="11" type="ORF">SRO942_LOCUS34104</name>
    <name evidence="10" type="ORF">TMI583_LOCUS24901</name>
</gene>
<evidence type="ECO:0000256" key="3">
    <source>
        <dbReference type="ARBA" id="ARBA00022679"/>
    </source>
</evidence>
<accession>A0A815LIG5</accession>
<dbReference type="Proteomes" id="UP000682733">
    <property type="component" value="Unassembled WGS sequence"/>
</dbReference>
<evidence type="ECO:0000256" key="7">
    <source>
        <dbReference type="SAM" id="MobiDB-lite"/>
    </source>
</evidence>
<dbReference type="InterPro" id="IPR000768">
    <property type="entry name" value="ART"/>
</dbReference>